<protein>
    <submittedName>
        <fullName evidence="1">Uncharacterized protein</fullName>
    </submittedName>
</protein>
<dbReference type="Proteomes" id="UP001054945">
    <property type="component" value="Unassembled WGS sequence"/>
</dbReference>
<dbReference type="EMBL" id="BPLR01002640">
    <property type="protein sequence ID" value="GIX76003.1"/>
    <property type="molecule type" value="Genomic_DNA"/>
</dbReference>
<evidence type="ECO:0000313" key="1">
    <source>
        <dbReference type="EMBL" id="GIX76003.1"/>
    </source>
</evidence>
<keyword evidence="2" id="KW-1185">Reference proteome</keyword>
<proteinExistence type="predicted"/>
<comment type="caution">
    <text evidence="1">The sequence shown here is derived from an EMBL/GenBank/DDBJ whole genome shotgun (WGS) entry which is preliminary data.</text>
</comment>
<evidence type="ECO:0000313" key="2">
    <source>
        <dbReference type="Proteomes" id="UP001054945"/>
    </source>
</evidence>
<reference evidence="1 2" key="1">
    <citation type="submission" date="2021-06" db="EMBL/GenBank/DDBJ databases">
        <title>Caerostris extrusa draft genome.</title>
        <authorList>
            <person name="Kono N."/>
            <person name="Arakawa K."/>
        </authorList>
    </citation>
    <scope>NUCLEOTIDE SEQUENCE [LARGE SCALE GENOMIC DNA]</scope>
</reference>
<sequence>MNKISIIRKESQNVNSLCNLINTRLKLLENEIFAQHKVWEYIQREVDEVKSLIEDCTSTCDSSLSGLENESEIVDSALESHKTCNSLLWDKIKQAEVNVEEKKSLMQIISSDVLKLKGSKKKCKRKLEKTSSNIDLILEVTNGLHALKCDEFFEPESSSFCTESIYSSFEEFCQHFQNLQEELMQLKHILLAAEENHLDELSCDDPDNADPVSIFETNQIFGVASNNADKQLANLRNRIFEVVRIIRDVEVEENDDENLINMVASLSEECSALRQEVSYLRNVRQEKKRGWNKLQCFIMDAERKLKGSNRNISGLREVIKDLGHIISTSDSSSLDETILYMYTNQLEWIEKIFMGCESPADQPVLCDDNALENQNNTSSLQNTKCRYTTVSTQTLIESQNQKENEMDFIFKRSLCDIASQTDDVSNVLHSQSSSNFESVFQEISREIYVVPEVLEESDSCTSTPHEINTEKNTMNDINLMHDSNEYIEEEIDCSSNCQELFDDFNCDKLSETSLSSSIISLSGNFSEAFHSSSNDKFGRLVFPFLNVKSNSPLLRKSNISLIFPDPLPTNQSCDILKYFSDSNSFMNLFFNTNIGNLYSSIFRNMLKDNVKSIEICDEDRNLSCVLLKSRKIFFPTFLLRIL</sequence>
<dbReference type="AlphaFoldDB" id="A0AAV4MUE0"/>
<name>A0AAV4MUE0_CAEEX</name>
<accession>A0AAV4MUE0</accession>
<gene>
    <name evidence="1" type="ORF">CEXT_458651</name>
</gene>
<organism evidence="1 2">
    <name type="scientific">Caerostris extrusa</name>
    <name type="common">Bark spider</name>
    <name type="synonym">Caerostris bankana</name>
    <dbReference type="NCBI Taxonomy" id="172846"/>
    <lineage>
        <taxon>Eukaryota</taxon>
        <taxon>Metazoa</taxon>
        <taxon>Ecdysozoa</taxon>
        <taxon>Arthropoda</taxon>
        <taxon>Chelicerata</taxon>
        <taxon>Arachnida</taxon>
        <taxon>Araneae</taxon>
        <taxon>Araneomorphae</taxon>
        <taxon>Entelegynae</taxon>
        <taxon>Araneoidea</taxon>
        <taxon>Araneidae</taxon>
        <taxon>Caerostris</taxon>
    </lineage>
</organism>